<protein>
    <recommendedName>
        <fullName evidence="4">SGNH/GDSL hydrolase family protein</fullName>
    </recommendedName>
</protein>
<dbReference type="EMBL" id="QOVG01000005">
    <property type="protein sequence ID" value="NDK38907.1"/>
    <property type="molecule type" value="Genomic_DNA"/>
</dbReference>
<reference evidence="2 3" key="1">
    <citation type="submission" date="2018-07" db="EMBL/GenBank/DDBJ databases">
        <title>Whole genome Sequencing of Pseudoxanthomonas gei KCTC 32298 (T).</title>
        <authorList>
            <person name="Kumar S."/>
            <person name="Bansal K."/>
            <person name="Kaur A."/>
            <person name="Patil P."/>
            <person name="Sharma S."/>
            <person name="Patil P.B."/>
        </authorList>
    </citation>
    <scope>NUCLEOTIDE SEQUENCE [LARGE SCALE GENOMIC DNA]</scope>
    <source>
        <strain evidence="2 3">KCTC 32298</strain>
    </source>
</reference>
<feature type="compositionally biased region" description="Basic and acidic residues" evidence="1">
    <location>
        <begin position="12"/>
        <end position="24"/>
    </location>
</feature>
<evidence type="ECO:0008006" key="4">
    <source>
        <dbReference type="Google" id="ProtNLM"/>
    </source>
</evidence>
<evidence type="ECO:0000256" key="1">
    <source>
        <dbReference type="SAM" id="MobiDB-lite"/>
    </source>
</evidence>
<proteinExistence type="predicted"/>
<keyword evidence="3" id="KW-1185">Reference proteome</keyword>
<feature type="region of interest" description="Disordered" evidence="1">
    <location>
        <begin position="1"/>
        <end position="34"/>
    </location>
</feature>
<feature type="compositionally biased region" description="Polar residues" evidence="1">
    <location>
        <begin position="1"/>
        <end position="11"/>
    </location>
</feature>
<dbReference type="RefSeq" id="WP_162349486.1">
    <property type="nucleotide sequence ID" value="NZ_QOVG01000005.1"/>
</dbReference>
<organism evidence="2 3">
    <name type="scientific">Pseudoxanthomonas gei</name>
    <dbReference type="NCBI Taxonomy" id="1383030"/>
    <lineage>
        <taxon>Bacteria</taxon>
        <taxon>Pseudomonadati</taxon>
        <taxon>Pseudomonadota</taxon>
        <taxon>Gammaproteobacteria</taxon>
        <taxon>Lysobacterales</taxon>
        <taxon>Lysobacteraceae</taxon>
        <taxon>Pseudoxanthomonas</taxon>
    </lineage>
</organism>
<accession>A0ABX0ABK7</accession>
<dbReference type="Proteomes" id="UP001429354">
    <property type="component" value="Unassembled WGS sequence"/>
</dbReference>
<evidence type="ECO:0000313" key="2">
    <source>
        <dbReference type="EMBL" id="NDK38907.1"/>
    </source>
</evidence>
<name>A0ABX0ABK7_9GAMM</name>
<gene>
    <name evidence="2" type="ORF">DT603_08650</name>
</gene>
<sequence>MPSSTSSSESLRGQRRESAERLTAADRPGVAQPVPVRPVPDRPWVPMLWVALLLFTVLLTAWEWRMRTLGLEAGDLEDGGSAWAEQRRRIDAGDVAVAIVGDSRILFDTDMDRFQQLTGVRPVQLALPGTNARPFLHDLAGDPDFHGLAIVGIADRSYFRDEAGLMGDALDVYHYEAPSRRSGLLLQRVLERRLAFLDDNYRLSTLVHRLDPDTRPGASSPRYDVWKLRVSGADRQSSMWPRIETDRPLREHARAVWMPRAGQPPRPPPSDPVIARTLALTREAVSRIRARGGDVVFVRPPSAGALRIGEERSLPRRRGWDPLLRAAGVRGLHFEDYPAMRGLDAPEWSHLSRRCATVFTDAYVRELARVSGRLELRADGPRPLGPADCETQLD</sequence>
<comment type="caution">
    <text evidence="2">The sequence shown here is derived from an EMBL/GenBank/DDBJ whole genome shotgun (WGS) entry which is preliminary data.</text>
</comment>
<evidence type="ECO:0000313" key="3">
    <source>
        <dbReference type="Proteomes" id="UP001429354"/>
    </source>
</evidence>